<dbReference type="EMBL" id="LYUD01000001">
    <property type="protein sequence ID" value="OAZ76786.1"/>
    <property type="molecule type" value="Genomic_DNA"/>
</dbReference>
<protein>
    <recommendedName>
        <fullName evidence="9">Transporter YjgP/YjgQ</fullName>
    </recommendedName>
</protein>
<feature type="transmembrane region" description="Helical" evidence="6">
    <location>
        <begin position="312"/>
        <end position="331"/>
    </location>
</feature>
<evidence type="ECO:0000256" key="4">
    <source>
        <dbReference type="ARBA" id="ARBA00022989"/>
    </source>
</evidence>
<dbReference type="PANTHER" id="PTHR33529">
    <property type="entry name" value="SLR0882 PROTEIN-RELATED"/>
    <property type="match status" value="1"/>
</dbReference>
<evidence type="ECO:0000256" key="5">
    <source>
        <dbReference type="ARBA" id="ARBA00023136"/>
    </source>
</evidence>
<accession>A0A1A0DPM3</accession>
<organism evidence="7 8">
    <name type="scientific">Acetobacter pasteurianus</name>
    <name type="common">Acetobacter turbidans</name>
    <dbReference type="NCBI Taxonomy" id="438"/>
    <lineage>
        <taxon>Bacteria</taxon>
        <taxon>Pseudomonadati</taxon>
        <taxon>Pseudomonadota</taxon>
        <taxon>Alphaproteobacteria</taxon>
        <taxon>Acetobacterales</taxon>
        <taxon>Acetobacteraceae</taxon>
        <taxon>Acetobacter</taxon>
    </lineage>
</organism>
<evidence type="ECO:0000256" key="1">
    <source>
        <dbReference type="ARBA" id="ARBA00004651"/>
    </source>
</evidence>
<dbReference type="PATRIC" id="fig|438.15.peg.8"/>
<evidence type="ECO:0008006" key="9">
    <source>
        <dbReference type="Google" id="ProtNLM"/>
    </source>
</evidence>
<gene>
    <name evidence="7" type="ORF">SRCM100623_00008</name>
</gene>
<dbReference type="eggNOG" id="COG0795">
    <property type="taxonomic scope" value="Bacteria"/>
</dbReference>
<keyword evidence="4 6" id="KW-1133">Transmembrane helix</keyword>
<dbReference type="Pfam" id="PF03739">
    <property type="entry name" value="LptF_LptG"/>
    <property type="match status" value="1"/>
</dbReference>
<keyword evidence="2" id="KW-1003">Cell membrane</keyword>
<sequence length="411" mass="45623">MPCASLFARNLAMTARMLNVPFLRRIVASLRPGTLDRYLIAQVMPPFLVALSVVMIALILERLLVLFNLLTAGNNHIGIFIGLLAALLPHYLGLAIPAALCVAVFTVIRRMSQNEEIDAINSSGLSLLRITRPYIQLGVILGVLSFLLYGFIQPHARYDFRSTFYIASHTGWAPRLQPRMFASPSSQLTIVADKVSQSGSDLENVFIRDLSEQQERDITARNGHIRIGSDGETVEIDLTNGVIVTDKGDGVPSLVTFDHSTRYLTHASHISPFRTRGEDERELTSPELVGRLIRHDPSISRPHMRSEVHFRMARSLTVPFIPLLAASLALMRKRQRNNAGLPLAFIIMVGFDHIIQFGHSMVATKKASLLLIWGPALIFIVGCTLLLLYKSGSFQVLKAWRSRSSAQKALP</sequence>
<dbReference type="PANTHER" id="PTHR33529:SF6">
    <property type="entry name" value="YJGP_YJGQ FAMILY PERMEASE"/>
    <property type="match status" value="1"/>
</dbReference>
<reference evidence="7 8" key="1">
    <citation type="submission" date="2016-05" db="EMBL/GenBank/DDBJ databases">
        <title>Genome sequencing of Acetobacter pasteurianus strain SRCM100623.</title>
        <authorList>
            <person name="Song Y.R."/>
        </authorList>
    </citation>
    <scope>NUCLEOTIDE SEQUENCE [LARGE SCALE GENOMIC DNA]</scope>
    <source>
        <strain evidence="7 8">SRCM100623</strain>
    </source>
</reference>
<keyword evidence="5 6" id="KW-0472">Membrane</keyword>
<feature type="transmembrane region" description="Helical" evidence="6">
    <location>
        <begin position="368"/>
        <end position="389"/>
    </location>
</feature>
<feature type="transmembrane region" description="Helical" evidence="6">
    <location>
        <begin position="133"/>
        <end position="152"/>
    </location>
</feature>
<evidence type="ECO:0000256" key="2">
    <source>
        <dbReference type="ARBA" id="ARBA00022475"/>
    </source>
</evidence>
<evidence type="ECO:0000256" key="3">
    <source>
        <dbReference type="ARBA" id="ARBA00022692"/>
    </source>
</evidence>
<feature type="transmembrane region" description="Helical" evidence="6">
    <location>
        <begin position="39"/>
        <end position="60"/>
    </location>
</feature>
<dbReference type="AlphaFoldDB" id="A0A1A0DPM3"/>
<dbReference type="InterPro" id="IPR005495">
    <property type="entry name" value="LptG/LptF_permease"/>
</dbReference>
<evidence type="ECO:0000313" key="7">
    <source>
        <dbReference type="EMBL" id="OAZ76786.1"/>
    </source>
</evidence>
<feature type="transmembrane region" description="Helical" evidence="6">
    <location>
        <begin position="94"/>
        <end position="112"/>
    </location>
</feature>
<dbReference type="Proteomes" id="UP000093796">
    <property type="component" value="Unassembled WGS sequence"/>
</dbReference>
<name>A0A1A0DPM3_ACEPA</name>
<evidence type="ECO:0000313" key="8">
    <source>
        <dbReference type="Proteomes" id="UP000093796"/>
    </source>
</evidence>
<dbReference type="GO" id="GO:0015920">
    <property type="term" value="P:lipopolysaccharide transport"/>
    <property type="evidence" value="ECO:0007669"/>
    <property type="project" value="TreeGrafter"/>
</dbReference>
<feature type="transmembrane region" description="Helical" evidence="6">
    <location>
        <begin position="67"/>
        <end position="88"/>
    </location>
</feature>
<feature type="transmembrane region" description="Helical" evidence="6">
    <location>
        <begin position="343"/>
        <end position="362"/>
    </location>
</feature>
<comment type="subcellular location">
    <subcellularLocation>
        <location evidence="1">Cell membrane</location>
        <topology evidence="1">Multi-pass membrane protein</topology>
    </subcellularLocation>
</comment>
<proteinExistence type="predicted"/>
<comment type="caution">
    <text evidence="7">The sequence shown here is derived from an EMBL/GenBank/DDBJ whole genome shotgun (WGS) entry which is preliminary data.</text>
</comment>
<dbReference type="GO" id="GO:0043190">
    <property type="term" value="C:ATP-binding cassette (ABC) transporter complex"/>
    <property type="evidence" value="ECO:0007669"/>
    <property type="project" value="TreeGrafter"/>
</dbReference>
<evidence type="ECO:0000256" key="6">
    <source>
        <dbReference type="SAM" id="Phobius"/>
    </source>
</evidence>
<keyword evidence="3 6" id="KW-0812">Transmembrane</keyword>